<dbReference type="EMBL" id="JACHBR010000001">
    <property type="protein sequence ID" value="MBB5628821.1"/>
    <property type="molecule type" value="Genomic_DNA"/>
</dbReference>
<evidence type="ECO:0000259" key="1">
    <source>
        <dbReference type="Pfam" id="PF19493"/>
    </source>
</evidence>
<evidence type="ECO:0000313" key="2">
    <source>
        <dbReference type="EMBL" id="MBB5628821.1"/>
    </source>
</evidence>
<feature type="domain" description="Trypsin-co-occurring" evidence="1">
    <location>
        <begin position="8"/>
        <end position="102"/>
    </location>
</feature>
<dbReference type="InterPro" id="IPR045794">
    <property type="entry name" value="Trypco1"/>
</dbReference>
<dbReference type="RefSeq" id="WP_184613505.1">
    <property type="nucleotide sequence ID" value="NZ_BOOS01000002.1"/>
</dbReference>
<proteinExistence type="predicted"/>
<dbReference type="Proteomes" id="UP000588112">
    <property type="component" value="Unassembled WGS sequence"/>
</dbReference>
<name>A0A7W9DRR4_9ACTN</name>
<dbReference type="AlphaFoldDB" id="A0A7W9DRR4"/>
<keyword evidence="3" id="KW-1185">Reference proteome</keyword>
<evidence type="ECO:0000313" key="3">
    <source>
        <dbReference type="Proteomes" id="UP000588112"/>
    </source>
</evidence>
<accession>A0A7W9DRR4</accession>
<gene>
    <name evidence="2" type="ORF">BJ981_004520</name>
</gene>
<dbReference type="NCBIfam" id="NF041216">
    <property type="entry name" value="CU044_2847_fam"/>
    <property type="match status" value="1"/>
</dbReference>
<comment type="caution">
    <text evidence="2">The sequence shown here is derived from an EMBL/GenBank/DDBJ whole genome shotgun (WGS) entry which is preliminary data.</text>
</comment>
<reference evidence="2 3" key="1">
    <citation type="submission" date="2020-08" db="EMBL/GenBank/DDBJ databases">
        <title>Sequencing the genomes of 1000 actinobacteria strains.</title>
        <authorList>
            <person name="Klenk H.-P."/>
        </authorList>
    </citation>
    <scope>NUCLEOTIDE SEQUENCE [LARGE SCALE GENOMIC DNA]</scope>
    <source>
        <strain evidence="2 3">DSM 45790</strain>
    </source>
</reference>
<organism evidence="2 3">
    <name type="scientific">Sphaerisporangium krabiense</name>
    <dbReference type="NCBI Taxonomy" id="763782"/>
    <lineage>
        <taxon>Bacteria</taxon>
        <taxon>Bacillati</taxon>
        <taxon>Actinomycetota</taxon>
        <taxon>Actinomycetes</taxon>
        <taxon>Streptosporangiales</taxon>
        <taxon>Streptosporangiaceae</taxon>
        <taxon>Sphaerisporangium</taxon>
    </lineage>
</organism>
<protein>
    <recommendedName>
        <fullName evidence="1">Trypsin-co-occurring domain-containing protein</fullName>
    </recommendedName>
</protein>
<dbReference type="Pfam" id="PF19493">
    <property type="entry name" value="Trypco1"/>
    <property type="match status" value="1"/>
</dbReference>
<sequence>MSELMRMPLSGGGHVIVELPEDAPGVRRASRPGERIEAAVTSLQSALQPIREAAEAALDTFRAAGPDEVEIELGVKLNAEAGALIAKSSAEGHLTVKLVWHRATES</sequence>